<reference evidence="11" key="4">
    <citation type="submission" date="2025-09" db="UniProtKB">
        <authorList>
            <consortium name="Ensembl"/>
        </authorList>
    </citation>
    <scope>IDENTIFICATION</scope>
    <source>
        <strain evidence="11">JP 163 A</strain>
    </source>
</reference>
<dbReference type="GO" id="GO:1903037">
    <property type="term" value="P:regulation of leukocyte cell-cell adhesion"/>
    <property type="evidence" value="ECO:0007669"/>
    <property type="project" value="UniProtKB-ARBA"/>
</dbReference>
<accession>A0A3B5QUR5</accession>
<evidence type="ECO:0000256" key="9">
    <source>
        <dbReference type="SAM" id="SignalP"/>
    </source>
</evidence>
<sequence>MYFCLYFVLGLLSSTGCFSVNLNPQKVVAFAGENAILPCSLTNSGSDDLPTVEWSKEGLKPNVVFLYRNGFETFEMKNLAFEFRTSLFMREVKNGNVSLRIANVKPSDAGIYQCLIIQRNGSREATDVQLVVALVSDPRLSVDSDQNQRVTVACEATCWLPAPLMEIVDEKGKNITDTVEIRRADPTECYTVRQTAIVQSHTTRIVCRVKQPQTNQSRTAEILLSAQWMRSRPFKLAVFSVEVIAVVCFLGLCVCGVWSACSKYAEWKQQTQGISLDHELTGVACEGTLLNPPSETDEVDNTANRIIENMKKELADLKLENSKKDQAILKLLVKIQSMPAAPKNNQPGNSPEFSLDYPQFFRSSDHNLENREVFVTTQDSSKLLISQNQSGNLGLGHTKHKVVRNHSCPAVWTSAPVVRRDEETVSPPQMVLCTDARPKARLLQRKHSLGFLPSFRSRNIYFPLPRLSEQ</sequence>
<dbReference type="InterPro" id="IPR013106">
    <property type="entry name" value="Ig_V-set"/>
</dbReference>
<dbReference type="KEGG" id="xma:111610771"/>
<dbReference type="GO" id="GO:0009897">
    <property type="term" value="C:external side of plasma membrane"/>
    <property type="evidence" value="ECO:0007669"/>
    <property type="project" value="TreeGrafter"/>
</dbReference>
<evidence type="ECO:0000256" key="5">
    <source>
        <dbReference type="ARBA" id="ARBA00023180"/>
    </source>
</evidence>
<evidence type="ECO:0000259" key="10">
    <source>
        <dbReference type="PROSITE" id="PS50835"/>
    </source>
</evidence>
<evidence type="ECO:0000313" key="11">
    <source>
        <dbReference type="Ensembl" id="ENSXMAP00000034999.1"/>
    </source>
</evidence>
<reference evidence="11" key="3">
    <citation type="submission" date="2025-08" db="UniProtKB">
        <authorList>
            <consortium name="Ensembl"/>
        </authorList>
    </citation>
    <scope>IDENTIFICATION</scope>
    <source>
        <strain evidence="11">JP 163 A</strain>
    </source>
</reference>
<evidence type="ECO:0000256" key="8">
    <source>
        <dbReference type="SAM" id="Phobius"/>
    </source>
</evidence>
<name>A0A3B5QUR5_XIPMA</name>
<keyword evidence="12" id="KW-1185">Reference proteome</keyword>
<dbReference type="InterPro" id="IPR050504">
    <property type="entry name" value="IgSF_BTN/MOG"/>
</dbReference>
<evidence type="ECO:0000256" key="7">
    <source>
        <dbReference type="SAM" id="Coils"/>
    </source>
</evidence>
<dbReference type="Pfam" id="PF22705">
    <property type="entry name" value="C2-set_3"/>
    <property type="match status" value="1"/>
</dbReference>
<keyword evidence="4" id="KW-1015">Disulfide bond</keyword>
<dbReference type="PANTHER" id="PTHR24100:SF151">
    <property type="entry name" value="ICOS LIGAND"/>
    <property type="match status" value="1"/>
</dbReference>
<dbReference type="GO" id="GO:0050852">
    <property type="term" value="P:T cell receptor signaling pathway"/>
    <property type="evidence" value="ECO:0007669"/>
    <property type="project" value="TreeGrafter"/>
</dbReference>
<protein>
    <submittedName>
        <fullName evidence="11">Butyrophilin subfamily 1 member A1-like</fullName>
    </submittedName>
</protein>
<organism evidence="11 12">
    <name type="scientific">Xiphophorus maculatus</name>
    <name type="common">Southern platyfish</name>
    <name type="synonym">Platypoecilus maculatus</name>
    <dbReference type="NCBI Taxonomy" id="8083"/>
    <lineage>
        <taxon>Eukaryota</taxon>
        <taxon>Metazoa</taxon>
        <taxon>Chordata</taxon>
        <taxon>Craniata</taxon>
        <taxon>Vertebrata</taxon>
        <taxon>Euteleostomi</taxon>
        <taxon>Actinopterygii</taxon>
        <taxon>Neopterygii</taxon>
        <taxon>Teleostei</taxon>
        <taxon>Neoteleostei</taxon>
        <taxon>Acanthomorphata</taxon>
        <taxon>Ovalentaria</taxon>
        <taxon>Atherinomorphae</taxon>
        <taxon>Cyprinodontiformes</taxon>
        <taxon>Poeciliidae</taxon>
        <taxon>Poeciliinae</taxon>
        <taxon>Xiphophorus</taxon>
    </lineage>
</organism>
<evidence type="ECO:0000256" key="4">
    <source>
        <dbReference type="ARBA" id="ARBA00023157"/>
    </source>
</evidence>
<dbReference type="SMART" id="SM00409">
    <property type="entry name" value="IG"/>
    <property type="match status" value="1"/>
</dbReference>
<dbReference type="Proteomes" id="UP000002852">
    <property type="component" value="Unassembled WGS sequence"/>
</dbReference>
<dbReference type="AlphaFoldDB" id="A0A3B5QUR5"/>
<dbReference type="GO" id="GO:0001817">
    <property type="term" value="P:regulation of cytokine production"/>
    <property type="evidence" value="ECO:0007669"/>
    <property type="project" value="TreeGrafter"/>
</dbReference>
<dbReference type="Ensembl" id="ENSXMAT00000027343.1">
    <property type="protein sequence ID" value="ENSXMAP00000034999.1"/>
    <property type="gene ID" value="ENSXMAG00000022091.1"/>
</dbReference>
<proteinExistence type="predicted"/>
<dbReference type="OrthoDB" id="8959384at2759"/>
<dbReference type="GO" id="GO:0005102">
    <property type="term" value="F:signaling receptor binding"/>
    <property type="evidence" value="ECO:0007669"/>
    <property type="project" value="TreeGrafter"/>
</dbReference>
<dbReference type="InterPro" id="IPR013783">
    <property type="entry name" value="Ig-like_fold"/>
</dbReference>
<dbReference type="InterPro" id="IPR003599">
    <property type="entry name" value="Ig_sub"/>
</dbReference>
<dbReference type="InterPro" id="IPR036179">
    <property type="entry name" value="Ig-like_dom_sf"/>
</dbReference>
<dbReference type="InParanoid" id="A0A3B5QUR5"/>
<keyword evidence="2 9" id="KW-0732">Signal</keyword>
<keyword evidence="8" id="KW-0812">Transmembrane</keyword>
<dbReference type="SUPFAM" id="SSF48726">
    <property type="entry name" value="Immunoglobulin"/>
    <property type="match status" value="1"/>
</dbReference>
<dbReference type="Gene3D" id="2.60.40.10">
    <property type="entry name" value="Immunoglobulins"/>
    <property type="match status" value="2"/>
</dbReference>
<feature type="coiled-coil region" evidence="7">
    <location>
        <begin position="300"/>
        <end position="327"/>
    </location>
</feature>
<evidence type="ECO:0000256" key="1">
    <source>
        <dbReference type="ARBA" id="ARBA00004370"/>
    </source>
</evidence>
<dbReference type="FunFam" id="2.60.40.10:FF:000142">
    <property type="entry name" value="V-set domain-containing T-cell activation inhibitor 1"/>
    <property type="match status" value="1"/>
</dbReference>
<dbReference type="InterPro" id="IPR053896">
    <property type="entry name" value="BTN3A2-like_Ig-C"/>
</dbReference>
<reference evidence="12" key="1">
    <citation type="submission" date="2012-01" db="EMBL/GenBank/DDBJ databases">
        <authorList>
            <person name="Walter R."/>
            <person name="Schartl M."/>
            <person name="Warren W."/>
        </authorList>
    </citation>
    <scope>NUCLEOTIDE SEQUENCE [LARGE SCALE GENOMIC DNA]</scope>
    <source>
        <strain evidence="12">JP 163 A</strain>
    </source>
</reference>
<dbReference type="GeneTree" id="ENSGT01050000244843"/>
<dbReference type="PANTHER" id="PTHR24100">
    <property type="entry name" value="BUTYROPHILIN"/>
    <property type="match status" value="1"/>
</dbReference>
<dbReference type="Pfam" id="PF07686">
    <property type="entry name" value="V-set"/>
    <property type="match status" value="1"/>
</dbReference>
<dbReference type="PROSITE" id="PS50835">
    <property type="entry name" value="IG_LIKE"/>
    <property type="match status" value="1"/>
</dbReference>
<keyword evidence="8" id="KW-1133">Transmembrane helix</keyword>
<feature type="chain" id="PRO_5017314415" evidence="9">
    <location>
        <begin position="20"/>
        <end position="470"/>
    </location>
</feature>
<dbReference type="SMART" id="SM00406">
    <property type="entry name" value="IGv"/>
    <property type="match status" value="1"/>
</dbReference>
<keyword evidence="7" id="KW-0175">Coiled coil</keyword>
<evidence type="ECO:0000313" key="12">
    <source>
        <dbReference type="Proteomes" id="UP000002852"/>
    </source>
</evidence>
<dbReference type="RefSeq" id="XP_023201395.1">
    <property type="nucleotide sequence ID" value="XM_023345627.1"/>
</dbReference>
<feature type="transmembrane region" description="Helical" evidence="8">
    <location>
        <begin position="236"/>
        <end position="261"/>
    </location>
</feature>
<keyword evidence="3 8" id="KW-0472">Membrane</keyword>
<dbReference type="OMA" id="SITCESY"/>
<keyword evidence="5" id="KW-0325">Glycoprotein</keyword>
<evidence type="ECO:0000256" key="3">
    <source>
        <dbReference type="ARBA" id="ARBA00023136"/>
    </source>
</evidence>
<dbReference type="GO" id="GO:0050863">
    <property type="term" value="P:regulation of T cell activation"/>
    <property type="evidence" value="ECO:0007669"/>
    <property type="project" value="UniProtKB-ARBA"/>
</dbReference>
<dbReference type="InterPro" id="IPR007110">
    <property type="entry name" value="Ig-like_dom"/>
</dbReference>
<feature type="domain" description="Ig-like" evidence="10">
    <location>
        <begin position="18"/>
        <end position="131"/>
    </location>
</feature>
<comment type="subcellular location">
    <subcellularLocation>
        <location evidence="1">Membrane</location>
    </subcellularLocation>
</comment>
<evidence type="ECO:0000256" key="2">
    <source>
        <dbReference type="ARBA" id="ARBA00022729"/>
    </source>
</evidence>
<keyword evidence="6" id="KW-0393">Immunoglobulin domain</keyword>
<reference evidence="12" key="2">
    <citation type="journal article" date="2013" name="Nat. Genet.">
        <title>The genome of the platyfish, Xiphophorus maculatus, provides insights into evolutionary adaptation and several complex traits.</title>
        <authorList>
            <person name="Schartl M."/>
            <person name="Walter R.B."/>
            <person name="Shen Y."/>
            <person name="Garcia T."/>
            <person name="Catchen J."/>
            <person name="Amores A."/>
            <person name="Braasch I."/>
            <person name="Chalopin D."/>
            <person name="Volff J.N."/>
            <person name="Lesch K.P."/>
            <person name="Bisazza A."/>
            <person name="Minx P."/>
            <person name="Hillier L."/>
            <person name="Wilson R.K."/>
            <person name="Fuerstenberg S."/>
            <person name="Boore J."/>
            <person name="Searle S."/>
            <person name="Postlethwait J.H."/>
            <person name="Warren W.C."/>
        </authorList>
    </citation>
    <scope>NUCLEOTIDE SEQUENCE [LARGE SCALE GENOMIC DNA]</scope>
    <source>
        <strain evidence="12">JP 163 A</strain>
    </source>
</reference>
<feature type="signal peptide" evidence="9">
    <location>
        <begin position="1"/>
        <end position="19"/>
    </location>
</feature>
<evidence type="ECO:0000256" key="6">
    <source>
        <dbReference type="ARBA" id="ARBA00023319"/>
    </source>
</evidence>
<dbReference type="GeneID" id="111610771"/>